<accession>A0AAV5C3Z4</accession>
<comment type="caution">
    <text evidence="2">The sequence shown here is derived from an EMBL/GenBank/DDBJ whole genome shotgun (WGS) entry which is preliminary data.</text>
</comment>
<name>A0AAV5C3Z4_ELECO</name>
<dbReference type="AlphaFoldDB" id="A0AAV5C3Z4"/>
<evidence type="ECO:0000313" key="2">
    <source>
        <dbReference type="EMBL" id="GJM92645.1"/>
    </source>
</evidence>
<sequence>MATICHAPASKRSISRAPSGNPLPRRGQVKERIVKNIFVAVGTVAVLACDRTTGSGAGQKDGGGKQAFTAVAGAKKRTEEK</sequence>
<evidence type="ECO:0000313" key="3">
    <source>
        <dbReference type="Proteomes" id="UP001054889"/>
    </source>
</evidence>
<keyword evidence="3" id="KW-1185">Reference proteome</keyword>
<proteinExistence type="predicted"/>
<protein>
    <submittedName>
        <fullName evidence="2">Uncharacterized protein</fullName>
    </submittedName>
</protein>
<reference evidence="2" key="1">
    <citation type="journal article" date="2018" name="DNA Res.">
        <title>Multiple hybrid de novo genome assembly of finger millet, an orphan allotetraploid crop.</title>
        <authorList>
            <person name="Hatakeyama M."/>
            <person name="Aluri S."/>
            <person name="Balachadran M.T."/>
            <person name="Sivarajan S.R."/>
            <person name="Patrignani A."/>
            <person name="Gruter S."/>
            <person name="Poveda L."/>
            <person name="Shimizu-Inatsugi R."/>
            <person name="Baeten J."/>
            <person name="Francoijs K.J."/>
            <person name="Nataraja K.N."/>
            <person name="Reddy Y.A.N."/>
            <person name="Phadnis S."/>
            <person name="Ravikumar R.L."/>
            <person name="Schlapbach R."/>
            <person name="Sreeman S.M."/>
            <person name="Shimizu K.K."/>
        </authorList>
    </citation>
    <scope>NUCLEOTIDE SEQUENCE</scope>
</reference>
<evidence type="ECO:0000256" key="1">
    <source>
        <dbReference type="SAM" id="MobiDB-lite"/>
    </source>
</evidence>
<dbReference type="Proteomes" id="UP001054889">
    <property type="component" value="Unassembled WGS sequence"/>
</dbReference>
<gene>
    <name evidence="2" type="primary">ga09133</name>
    <name evidence="2" type="ORF">PR202_ga09133</name>
</gene>
<dbReference type="EMBL" id="BQKI01000004">
    <property type="protein sequence ID" value="GJM92645.1"/>
    <property type="molecule type" value="Genomic_DNA"/>
</dbReference>
<organism evidence="2 3">
    <name type="scientific">Eleusine coracana subsp. coracana</name>
    <dbReference type="NCBI Taxonomy" id="191504"/>
    <lineage>
        <taxon>Eukaryota</taxon>
        <taxon>Viridiplantae</taxon>
        <taxon>Streptophyta</taxon>
        <taxon>Embryophyta</taxon>
        <taxon>Tracheophyta</taxon>
        <taxon>Spermatophyta</taxon>
        <taxon>Magnoliopsida</taxon>
        <taxon>Liliopsida</taxon>
        <taxon>Poales</taxon>
        <taxon>Poaceae</taxon>
        <taxon>PACMAD clade</taxon>
        <taxon>Chloridoideae</taxon>
        <taxon>Cynodonteae</taxon>
        <taxon>Eleusininae</taxon>
        <taxon>Eleusine</taxon>
    </lineage>
</organism>
<reference evidence="2" key="2">
    <citation type="submission" date="2021-12" db="EMBL/GenBank/DDBJ databases">
        <title>Resequencing data analysis of finger millet.</title>
        <authorList>
            <person name="Hatakeyama M."/>
            <person name="Aluri S."/>
            <person name="Balachadran M.T."/>
            <person name="Sivarajan S.R."/>
            <person name="Poveda L."/>
            <person name="Shimizu-Inatsugi R."/>
            <person name="Schlapbach R."/>
            <person name="Sreeman S.M."/>
            <person name="Shimizu K.K."/>
        </authorList>
    </citation>
    <scope>NUCLEOTIDE SEQUENCE</scope>
</reference>
<feature type="region of interest" description="Disordered" evidence="1">
    <location>
        <begin position="1"/>
        <end position="27"/>
    </location>
</feature>